<keyword evidence="3" id="KW-1185">Reference proteome</keyword>
<accession>A0A5B2XF93</accession>
<name>A0A5B2XF93_9PSEU</name>
<evidence type="ECO:0000259" key="1">
    <source>
        <dbReference type="Pfam" id="PF13460"/>
    </source>
</evidence>
<dbReference type="RefSeq" id="WP_149850088.1">
    <property type="nucleotide sequence ID" value="NZ_VUOB01000023.1"/>
</dbReference>
<dbReference type="OrthoDB" id="3207931at2"/>
<proteinExistence type="predicted"/>
<dbReference type="InterPro" id="IPR036291">
    <property type="entry name" value="NAD(P)-bd_dom_sf"/>
</dbReference>
<dbReference type="PANTHER" id="PTHR43162:SF1">
    <property type="entry name" value="PRESTALK A DIFFERENTIATION PROTEIN A"/>
    <property type="match status" value="1"/>
</dbReference>
<dbReference type="Gene3D" id="3.40.50.720">
    <property type="entry name" value="NAD(P)-binding Rossmann-like Domain"/>
    <property type="match status" value="1"/>
</dbReference>
<dbReference type="Gene3D" id="3.90.25.10">
    <property type="entry name" value="UDP-galactose 4-epimerase, domain 1"/>
    <property type="match status" value="1"/>
</dbReference>
<reference evidence="2 3" key="2">
    <citation type="submission" date="2019-09" db="EMBL/GenBank/DDBJ databases">
        <authorList>
            <person name="Jin C."/>
        </authorList>
    </citation>
    <scope>NUCLEOTIDE SEQUENCE [LARGE SCALE GENOMIC DNA]</scope>
    <source>
        <strain evidence="2 3">AN110305</strain>
    </source>
</reference>
<dbReference type="AlphaFoldDB" id="A0A5B2XF93"/>
<sequence>MILVTGATGTVGRAVVDQLLATGATVRATTRNPATADLPAAVDVVRADLGDPTGLPAALDGVEQVFLLSGGPELPVHDGNLARAAARAGVDRIVKLSVGRAGDPTATDPIPSWHRAGEQAVIDSGLAWTFLRPLGFMSNALHWAPTIRATGTVHAAFGDGRIAVVDPLDIAAVAATVLTTPGHEGRVHTLSGPEPLSAPEQTEILAEVLGRPLRYVEVSPEASRQAILDHGVPAGLADAIMALRATALYEFTSVVHATVEEVTGSPARSFRDWALRHRASF</sequence>
<dbReference type="InterPro" id="IPR016040">
    <property type="entry name" value="NAD(P)-bd_dom"/>
</dbReference>
<gene>
    <name evidence="2" type="ORF">F0L68_14545</name>
</gene>
<dbReference type="InterPro" id="IPR051604">
    <property type="entry name" value="Ergot_Alk_Oxidoreductase"/>
</dbReference>
<dbReference type="EMBL" id="VUOB01000023">
    <property type="protein sequence ID" value="KAA2261926.1"/>
    <property type="molecule type" value="Genomic_DNA"/>
</dbReference>
<comment type="caution">
    <text evidence="2">The sequence shown here is derived from an EMBL/GenBank/DDBJ whole genome shotgun (WGS) entry which is preliminary data.</text>
</comment>
<dbReference type="Proteomes" id="UP000323454">
    <property type="component" value="Unassembled WGS sequence"/>
</dbReference>
<dbReference type="Pfam" id="PF13460">
    <property type="entry name" value="NAD_binding_10"/>
    <property type="match status" value="1"/>
</dbReference>
<dbReference type="PANTHER" id="PTHR43162">
    <property type="match status" value="1"/>
</dbReference>
<evidence type="ECO:0000313" key="3">
    <source>
        <dbReference type="Proteomes" id="UP000323454"/>
    </source>
</evidence>
<reference evidence="2 3" key="1">
    <citation type="submission" date="2019-09" db="EMBL/GenBank/DDBJ databases">
        <title>Goodfellowia gen. nov., a new genus of the Pseudonocardineae related to Actinoalloteichus, containing Goodfellowia coeruleoviolacea gen. nov., comb. nov. gen. nov., comb. nov.</title>
        <authorList>
            <person name="Labeda D."/>
        </authorList>
    </citation>
    <scope>NUCLEOTIDE SEQUENCE [LARGE SCALE GENOMIC DNA]</scope>
    <source>
        <strain evidence="2 3">AN110305</strain>
    </source>
</reference>
<dbReference type="SUPFAM" id="SSF51735">
    <property type="entry name" value="NAD(P)-binding Rossmann-fold domains"/>
    <property type="match status" value="1"/>
</dbReference>
<feature type="domain" description="NAD(P)-binding" evidence="1">
    <location>
        <begin position="6"/>
        <end position="181"/>
    </location>
</feature>
<organism evidence="2 3">
    <name type="scientific">Solihabitans fulvus</name>
    <dbReference type="NCBI Taxonomy" id="1892852"/>
    <lineage>
        <taxon>Bacteria</taxon>
        <taxon>Bacillati</taxon>
        <taxon>Actinomycetota</taxon>
        <taxon>Actinomycetes</taxon>
        <taxon>Pseudonocardiales</taxon>
        <taxon>Pseudonocardiaceae</taxon>
        <taxon>Solihabitans</taxon>
    </lineage>
</organism>
<dbReference type="CDD" id="cd05269">
    <property type="entry name" value="TMR_SDR_a"/>
    <property type="match status" value="1"/>
</dbReference>
<protein>
    <submittedName>
        <fullName evidence="2">SDR family oxidoreductase</fullName>
    </submittedName>
</protein>
<evidence type="ECO:0000313" key="2">
    <source>
        <dbReference type="EMBL" id="KAA2261926.1"/>
    </source>
</evidence>